<protein>
    <submittedName>
        <fullName evidence="3">Class I SAM-dependent methyltransferase</fullName>
    </submittedName>
</protein>
<feature type="compositionally biased region" description="Pro residues" evidence="1">
    <location>
        <begin position="234"/>
        <end position="244"/>
    </location>
</feature>
<keyword evidence="3" id="KW-0808">Transferase</keyword>
<evidence type="ECO:0000256" key="1">
    <source>
        <dbReference type="SAM" id="MobiDB-lite"/>
    </source>
</evidence>
<dbReference type="Pfam" id="PF13649">
    <property type="entry name" value="Methyltransf_25"/>
    <property type="match status" value="1"/>
</dbReference>
<dbReference type="EMBL" id="CP059399">
    <property type="protein sequence ID" value="QLY30863.1"/>
    <property type="molecule type" value="Genomic_DNA"/>
</dbReference>
<feature type="region of interest" description="Disordered" evidence="1">
    <location>
        <begin position="222"/>
        <end position="244"/>
    </location>
</feature>
<reference evidence="3 4" key="1">
    <citation type="submission" date="2020-07" db="EMBL/GenBank/DDBJ databases">
        <authorList>
            <person name="Zhuang K."/>
            <person name="Ran Y."/>
        </authorList>
    </citation>
    <scope>NUCLEOTIDE SEQUENCE [LARGE SCALE GENOMIC DNA]</scope>
    <source>
        <strain evidence="3 4">WCH-YHL-001</strain>
    </source>
</reference>
<name>A0A7D6ZMF7_9NOCA</name>
<dbReference type="RefSeq" id="WP_181582061.1">
    <property type="nucleotide sequence ID" value="NZ_CP059399.1"/>
</dbReference>
<evidence type="ECO:0000313" key="4">
    <source>
        <dbReference type="Proteomes" id="UP000515512"/>
    </source>
</evidence>
<proteinExistence type="predicted"/>
<keyword evidence="3" id="KW-0489">Methyltransferase</keyword>
<dbReference type="GO" id="GO:0032259">
    <property type="term" value="P:methylation"/>
    <property type="evidence" value="ECO:0007669"/>
    <property type="project" value="UniProtKB-KW"/>
</dbReference>
<dbReference type="KEGG" id="nhu:H0264_00095"/>
<dbReference type="AlphaFoldDB" id="A0A7D6ZMF7"/>
<evidence type="ECO:0000313" key="3">
    <source>
        <dbReference type="EMBL" id="QLY30863.1"/>
    </source>
</evidence>
<dbReference type="InterPro" id="IPR029063">
    <property type="entry name" value="SAM-dependent_MTases_sf"/>
</dbReference>
<accession>A0A7D6ZMF7</accession>
<dbReference type="Gene3D" id="3.40.50.150">
    <property type="entry name" value="Vaccinia Virus protein VP39"/>
    <property type="match status" value="1"/>
</dbReference>
<dbReference type="Proteomes" id="UP000515512">
    <property type="component" value="Chromosome"/>
</dbReference>
<dbReference type="CDD" id="cd02440">
    <property type="entry name" value="AdoMet_MTases"/>
    <property type="match status" value="1"/>
</dbReference>
<feature type="domain" description="Methyltransferase" evidence="2">
    <location>
        <begin position="54"/>
        <end position="151"/>
    </location>
</feature>
<dbReference type="InterPro" id="IPR041698">
    <property type="entry name" value="Methyltransf_25"/>
</dbReference>
<organism evidence="3 4">
    <name type="scientific">Nocardia huaxiensis</name>
    <dbReference type="NCBI Taxonomy" id="2755382"/>
    <lineage>
        <taxon>Bacteria</taxon>
        <taxon>Bacillati</taxon>
        <taxon>Actinomycetota</taxon>
        <taxon>Actinomycetes</taxon>
        <taxon>Mycobacteriales</taxon>
        <taxon>Nocardiaceae</taxon>
        <taxon>Nocardia</taxon>
    </lineage>
</organism>
<gene>
    <name evidence="3" type="ORF">H0264_00095</name>
</gene>
<evidence type="ECO:0000259" key="2">
    <source>
        <dbReference type="Pfam" id="PF13649"/>
    </source>
</evidence>
<sequence length="244" mass="26314">MDAAAWDEHYSRTELVWGAPPSDTVVEQVFGLERKLPLGGFGIGEPRPELPRALDLGCGEGRNALWLATHGWQVDAVDYSQTGIDKGRTVASRLSRSVRGRIHWHWADVTALESAGITGPYELILLAHVHIPAAERRALLLRAAEMLSPEGTLVVLGNDTLNITEGYGGEQDPAITFTPEDILADLGPAEELTIRVAGRVQRPTEDRDAIDALVVAYKPAPDVPPAQPLALDPPIEPPALGPQL</sequence>
<keyword evidence="4" id="KW-1185">Reference proteome</keyword>
<dbReference type="GO" id="GO:0008168">
    <property type="term" value="F:methyltransferase activity"/>
    <property type="evidence" value="ECO:0007669"/>
    <property type="project" value="UniProtKB-KW"/>
</dbReference>
<dbReference type="SUPFAM" id="SSF53335">
    <property type="entry name" value="S-adenosyl-L-methionine-dependent methyltransferases"/>
    <property type="match status" value="1"/>
</dbReference>